<dbReference type="CDD" id="cd10017">
    <property type="entry name" value="B3_DNA"/>
    <property type="match status" value="2"/>
</dbReference>
<comment type="caution">
    <text evidence="8">The sequence shown here is derived from an EMBL/GenBank/DDBJ whole genome shotgun (WGS) entry which is preliminary data.</text>
</comment>
<feature type="region of interest" description="Disordered" evidence="6">
    <location>
        <begin position="226"/>
        <end position="265"/>
    </location>
</feature>
<keyword evidence="2" id="KW-0238">DNA-binding</keyword>
<feature type="compositionally biased region" description="Polar residues" evidence="6">
    <location>
        <begin position="199"/>
        <end position="212"/>
    </location>
</feature>
<keyword evidence="3" id="KW-0804">Transcription</keyword>
<feature type="domain" description="TF-B3" evidence="7">
    <location>
        <begin position="38"/>
        <end position="127"/>
    </location>
</feature>
<dbReference type="SUPFAM" id="SSF101936">
    <property type="entry name" value="DNA-binding pseudobarrel domain"/>
    <property type="match status" value="2"/>
</dbReference>
<organism evidence="8 9">
    <name type="scientific">Ceratodon purpureus</name>
    <name type="common">Fire moss</name>
    <name type="synonym">Dicranum purpureum</name>
    <dbReference type="NCBI Taxonomy" id="3225"/>
    <lineage>
        <taxon>Eukaryota</taxon>
        <taxon>Viridiplantae</taxon>
        <taxon>Streptophyta</taxon>
        <taxon>Embryophyta</taxon>
        <taxon>Bryophyta</taxon>
        <taxon>Bryophytina</taxon>
        <taxon>Bryopsida</taxon>
        <taxon>Dicranidae</taxon>
        <taxon>Pseudoditrichales</taxon>
        <taxon>Ditrichaceae</taxon>
        <taxon>Ceratodon</taxon>
    </lineage>
</organism>
<evidence type="ECO:0000256" key="3">
    <source>
        <dbReference type="ARBA" id="ARBA00023163"/>
    </source>
</evidence>
<evidence type="ECO:0000256" key="6">
    <source>
        <dbReference type="SAM" id="MobiDB-lite"/>
    </source>
</evidence>
<dbReference type="Gene3D" id="2.40.330.10">
    <property type="entry name" value="DNA-binding pseudobarrel domain"/>
    <property type="match status" value="2"/>
</dbReference>
<dbReference type="GO" id="GO:0003677">
    <property type="term" value="F:DNA binding"/>
    <property type="evidence" value="ECO:0007669"/>
    <property type="project" value="UniProtKB-KW"/>
</dbReference>
<keyword evidence="1" id="KW-0805">Transcription regulation</keyword>
<proteinExistence type="predicted"/>
<name>A0A8T0IV48_CERPU</name>
<dbReference type="InterPro" id="IPR044837">
    <property type="entry name" value="REM16-like"/>
</dbReference>
<gene>
    <name evidence="8" type="ORF">KC19_2G120800</name>
</gene>
<dbReference type="Proteomes" id="UP000822688">
    <property type="component" value="Chromosome 2"/>
</dbReference>
<evidence type="ECO:0000256" key="1">
    <source>
        <dbReference type="ARBA" id="ARBA00023015"/>
    </source>
</evidence>
<dbReference type="AlphaFoldDB" id="A0A8T0IV48"/>
<keyword evidence="9" id="KW-1185">Reference proteome</keyword>
<feature type="coiled-coil region" evidence="5">
    <location>
        <begin position="551"/>
        <end position="578"/>
    </location>
</feature>
<feature type="compositionally biased region" description="Basic and acidic residues" evidence="6">
    <location>
        <begin position="174"/>
        <end position="194"/>
    </location>
</feature>
<dbReference type="Pfam" id="PF02362">
    <property type="entry name" value="B3"/>
    <property type="match status" value="2"/>
</dbReference>
<sequence length="642" mass="71151">MGKSVEDGDNYRACADCTRVCQINHGTGLVRSVPRFSRPVPDYALPSANNCNMQIPAFYTREHGPNIRGKCLLVGVTGAQWEVSFKDISFRDGWKVFANDYKLEKGDIIVFSLVAPKKFLVNIFDKFGMEKVCLNEENGEAGRLQENGEAGKENGEAGTLQENGEAGTLQENGEAGKENGEAGKENGEAGKKNGEAGTLQESGEASESSYDSVSVRLAKEVLRKSNQKKELKKRKLSSPEAKGVEEERKMSSPEAKGVEEAARGATGEDLALESELVNQPGLGVEEAARGATGEDLALESELVNQPGLGVEEATRGATGEDLALESELVNQPGLVKQEPDVRGAESYPHLCTNCEHCGGVRIEKTPSKLRELKLEPITSENLEISKATLNVTEHQKMRALKAAKDFLATATNRHAIVVMRVSLEEKTLNCFVSLNCAELLPSENAEVTLLDSNGVSCKVHWNADKRHFQGPGWRDFVSSHNLQLHDVFVLEVPENSEQRFVVLVHIFHAHEMENLPLQRSRGVSSYVKARLGGRAKQKAVRERHSLYSPHVRKKEESMQQQQQQCDGLEKRVRTQNSREVYPIAKMLDRRKGPQGVLFLVELGKPVSQTIIHKRMKCKQDGKGRWWVPHDHFTKDFTSCFIE</sequence>
<evidence type="ECO:0000256" key="2">
    <source>
        <dbReference type="ARBA" id="ARBA00023125"/>
    </source>
</evidence>
<feature type="compositionally biased region" description="Basic and acidic residues" evidence="6">
    <location>
        <begin position="242"/>
        <end position="262"/>
    </location>
</feature>
<evidence type="ECO:0000313" key="9">
    <source>
        <dbReference type="Proteomes" id="UP000822688"/>
    </source>
</evidence>
<reference evidence="8" key="1">
    <citation type="submission" date="2020-06" db="EMBL/GenBank/DDBJ databases">
        <title>WGS assembly of Ceratodon purpureus strain R40.</title>
        <authorList>
            <person name="Carey S.B."/>
            <person name="Jenkins J."/>
            <person name="Shu S."/>
            <person name="Lovell J.T."/>
            <person name="Sreedasyam A."/>
            <person name="Maumus F."/>
            <person name="Tiley G.P."/>
            <person name="Fernandez-Pozo N."/>
            <person name="Barry K."/>
            <person name="Chen C."/>
            <person name="Wang M."/>
            <person name="Lipzen A."/>
            <person name="Daum C."/>
            <person name="Saski C.A."/>
            <person name="Payton A.C."/>
            <person name="Mcbreen J.C."/>
            <person name="Conrad R.E."/>
            <person name="Kollar L.M."/>
            <person name="Olsson S."/>
            <person name="Huttunen S."/>
            <person name="Landis J.B."/>
            <person name="Wickett N.J."/>
            <person name="Johnson M.G."/>
            <person name="Rensing S.A."/>
            <person name="Grimwood J."/>
            <person name="Schmutz J."/>
            <person name="Mcdaniel S.F."/>
        </authorList>
    </citation>
    <scope>NUCLEOTIDE SEQUENCE</scope>
    <source>
        <strain evidence="8">R40</strain>
    </source>
</reference>
<keyword evidence="5" id="KW-0175">Coiled coil</keyword>
<accession>A0A8T0IV48</accession>
<dbReference type="PANTHER" id="PTHR31391:SF106">
    <property type="entry name" value="B3 DOMAIN-CONTAINING PROTEIN OS01G0723500"/>
    <property type="match status" value="1"/>
</dbReference>
<evidence type="ECO:0000256" key="4">
    <source>
        <dbReference type="ARBA" id="ARBA00023242"/>
    </source>
</evidence>
<dbReference type="InterPro" id="IPR015300">
    <property type="entry name" value="DNA-bd_pseudobarrel_sf"/>
</dbReference>
<dbReference type="PROSITE" id="PS50863">
    <property type="entry name" value="B3"/>
    <property type="match status" value="1"/>
</dbReference>
<keyword evidence="4" id="KW-0539">Nucleus</keyword>
<dbReference type="InterPro" id="IPR003340">
    <property type="entry name" value="B3_DNA-bd"/>
</dbReference>
<evidence type="ECO:0000313" key="8">
    <source>
        <dbReference type="EMBL" id="KAG0586829.1"/>
    </source>
</evidence>
<evidence type="ECO:0000259" key="7">
    <source>
        <dbReference type="PROSITE" id="PS50863"/>
    </source>
</evidence>
<feature type="region of interest" description="Disordered" evidence="6">
    <location>
        <begin position="143"/>
        <end position="212"/>
    </location>
</feature>
<dbReference type="EMBL" id="CM026422">
    <property type="protein sequence ID" value="KAG0586829.1"/>
    <property type="molecule type" value="Genomic_DNA"/>
</dbReference>
<dbReference type="PANTHER" id="PTHR31391">
    <property type="entry name" value="B3 DOMAIN-CONTAINING PROTEIN OS11G0197600-RELATED"/>
    <property type="match status" value="1"/>
</dbReference>
<evidence type="ECO:0000256" key="5">
    <source>
        <dbReference type="SAM" id="Coils"/>
    </source>
</evidence>
<protein>
    <recommendedName>
        <fullName evidence="7">TF-B3 domain-containing protein</fullName>
    </recommendedName>
</protein>
<dbReference type="SMART" id="SM01019">
    <property type="entry name" value="B3"/>
    <property type="match status" value="2"/>
</dbReference>